<keyword evidence="4" id="KW-1185">Reference proteome</keyword>
<name>A0A9D4L0F9_DREPO</name>
<feature type="transmembrane region" description="Helical" evidence="1">
    <location>
        <begin position="62"/>
        <end position="85"/>
    </location>
</feature>
<keyword evidence="2" id="KW-0732">Signal</keyword>
<dbReference type="Proteomes" id="UP000828390">
    <property type="component" value="Unassembled WGS sequence"/>
</dbReference>
<comment type="caution">
    <text evidence="3">The sequence shown here is derived from an EMBL/GenBank/DDBJ whole genome shotgun (WGS) entry which is preliminary data.</text>
</comment>
<keyword evidence="1" id="KW-1133">Transmembrane helix</keyword>
<feature type="chain" id="PRO_5038920218" evidence="2">
    <location>
        <begin position="21"/>
        <end position="152"/>
    </location>
</feature>
<evidence type="ECO:0000313" key="4">
    <source>
        <dbReference type="Proteomes" id="UP000828390"/>
    </source>
</evidence>
<evidence type="ECO:0000313" key="3">
    <source>
        <dbReference type="EMBL" id="KAH3848442.1"/>
    </source>
</evidence>
<keyword evidence="1" id="KW-0812">Transmembrane</keyword>
<gene>
    <name evidence="3" type="ORF">DPMN_090805</name>
</gene>
<evidence type="ECO:0000256" key="2">
    <source>
        <dbReference type="SAM" id="SignalP"/>
    </source>
</evidence>
<protein>
    <submittedName>
        <fullName evidence="3">Uncharacterized protein</fullName>
    </submittedName>
</protein>
<organism evidence="3 4">
    <name type="scientific">Dreissena polymorpha</name>
    <name type="common">Zebra mussel</name>
    <name type="synonym">Mytilus polymorpha</name>
    <dbReference type="NCBI Taxonomy" id="45954"/>
    <lineage>
        <taxon>Eukaryota</taxon>
        <taxon>Metazoa</taxon>
        <taxon>Spiralia</taxon>
        <taxon>Lophotrochozoa</taxon>
        <taxon>Mollusca</taxon>
        <taxon>Bivalvia</taxon>
        <taxon>Autobranchia</taxon>
        <taxon>Heteroconchia</taxon>
        <taxon>Euheterodonta</taxon>
        <taxon>Imparidentia</taxon>
        <taxon>Neoheterodontei</taxon>
        <taxon>Myida</taxon>
        <taxon>Dreissenoidea</taxon>
        <taxon>Dreissenidae</taxon>
        <taxon>Dreissena</taxon>
    </lineage>
</organism>
<sequence length="152" mass="16983">MAEILICVLYLAIRYGSVLAVPNITCTTNQLKVTCNDNCCWEDVHRYIYCCIKDTVTTTEAVAYSGVAVVSFVFLVLLLSTIVYFTCWTRLKSKPLDDGNYPMKTFIPTHGFGLEPQPRPQTRYTTSYDEVNLYSQPGTGATGYTSRASMAD</sequence>
<proteinExistence type="predicted"/>
<accession>A0A9D4L0F9</accession>
<evidence type="ECO:0000256" key="1">
    <source>
        <dbReference type="SAM" id="Phobius"/>
    </source>
</evidence>
<dbReference type="AlphaFoldDB" id="A0A9D4L0F9"/>
<reference evidence="3" key="2">
    <citation type="submission" date="2020-11" db="EMBL/GenBank/DDBJ databases">
        <authorList>
            <person name="McCartney M.A."/>
            <person name="Auch B."/>
            <person name="Kono T."/>
            <person name="Mallez S."/>
            <person name="Becker A."/>
            <person name="Gohl D.M."/>
            <person name="Silverstein K.A.T."/>
            <person name="Koren S."/>
            <person name="Bechman K.B."/>
            <person name="Herman A."/>
            <person name="Abrahante J.E."/>
            <person name="Garbe J."/>
        </authorList>
    </citation>
    <scope>NUCLEOTIDE SEQUENCE</scope>
    <source>
        <strain evidence="3">Duluth1</strain>
        <tissue evidence="3">Whole animal</tissue>
    </source>
</reference>
<dbReference type="EMBL" id="JAIWYP010000003">
    <property type="protein sequence ID" value="KAH3848442.1"/>
    <property type="molecule type" value="Genomic_DNA"/>
</dbReference>
<feature type="signal peptide" evidence="2">
    <location>
        <begin position="1"/>
        <end position="20"/>
    </location>
</feature>
<reference evidence="3" key="1">
    <citation type="journal article" date="2019" name="bioRxiv">
        <title>The Genome of the Zebra Mussel, Dreissena polymorpha: A Resource for Invasive Species Research.</title>
        <authorList>
            <person name="McCartney M.A."/>
            <person name="Auch B."/>
            <person name="Kono T."/>
            <person name="Mallez S."/>
            <person name="Zhang Y."/>
            <person name="Obille A."/>
            <person name="Becker A."/>
            <person name="Abrahante J.E."/>
            <person name="Garbe J."/>
            <person name="Badalamenti J.P."/>
            <person name="Herman A."/>
            <person name="Mangelson H."/>
            <person name="Liachko I."/>
            <person name="Sullivan S."/>
            <person name="Sone E.D."/>
            <person name="Koren S."/>
            <person name="Silverstein K.A.T."/>
            <person name="Beckman K.B."/>
            <person name="Gohl D.M."/>
        </authorList>
    </citation>
    <scope>NUCLEOTIDE SEQUENCE</scope>
    <source>
        <strain evidence="3">Duluth1</strain>
        <tissue evidence="3">Whole animal</tissue>
    </source>
</reference>
<keyword evidence="1" id="KW-0472">Membrane</keyword>